<keyword evidence="7 8" id="KW-0131">Cell cycle</keyword>
<dbReference type="PANTHER" id="PTHR43692">
    <property type="entry name" value="UDP-N-ACETYLMURAMOYLALANINE--D-GLUTAMATE LIGASE"/>
    <property type="match status" value="1"/>
</dbReference>
<comment type="similarity">
    <text evidence="7">Belongs to the MurCDEF family.</text>
</comment>
<keyword evidence="7 8" id="KW-0132">Cell division</keyword>
<evidence type="ECO:0000259" key="9">
    <source>
        <dbReference type="Pfam" id="PF02875"/>
    </source>
</evidence>
<dbReference type="UniPathway" id="UPA00219"/>
<dbReference type="EC" id="6.3.2.9" evidence="7 8"/>
<dbReference type="RefSeq" id="WP_005881948.1">
    <property type="nucleotide sequence ID" value="NZ_CP019430.1"/>
</dbReference>
<dbReference type="STRING" id="847.BRW83_0440"/>
<keyword evidence="7 8" id="KW-0961">Cell wall biogenesis/degradation</keyword>
<sequence>MNWAGKKILVLGLGESGLAMARWSAYCKASVCVADTRENPDRLPQLQKLIPESRFMSGPFATEGLEQFDIIAVSPGLRPDVELKEILPFAKEHGIPVWSEIEMFAQALKGLEEGTAYKPDVIAVTGTNGKTTVTSLTGHMCERAGKTVRLAGNISPAALDVLLDVIEKKQLPDVWVLELSSFQLFTTYTLQANAATVLNLTQDHLDWHGSMEAYGEAKARIFGEKTVRVLNREDAAVMKMASADAPVVTFGTDEPLEPSSFGLHLDRDMEWLAVMSPVEDGIVRRNKKNDAPLEYAVQNLMPAGALKIRGRHNASNALAALALCRAIHLPFAPLLQALSDYRGEPHRVELIATVKTVSYIDDSKGTNVGATVAAVNGLGEKGRKNIILIAGGLGKDQDFSPLSEVVAQYVKAVMLIGKDARQIHDALAETGASFVYSDSLEHAVGEAAKMAQDNDTVLLSPACASMDMFRNYAHRSEVFVNAVREVASACGEVMP</sequence>
<proteinExistence type="inferred from homology"/>
<organism evidence="11 12">
    <name type="scientific">Oxalobacter formigenes OXCC13</name>
    <dbReference type="NCBI Taxonomy" id="556269"/>
    <lineage>
        <taxon>Bacteria</taxon>
        <taxon>Pseudomonadati</taxon>
        <taxon>Pseudomonadota</taxon>
        <taxon>Betaproteobacteria</taxon>
        <taxon>Burkholderiales</taxon>
        <taxon>Oxalobacteraceae</taxon>
        <taxon>Oxalobacter</taxon>
    </lineage>
</organism>
<evidence type="ECO:0000256" key="7">
    <source>
        <dbReference type="HAMAP-Rule" id="MF_00639"/>
    </source>
</evidence>
<dbReference type="Pfam" id="PF08245">
    <property type="entry name" value="Mur_ligase_M"/>
    <property type="match status" value="1"/>
</dbReference>
<comment type="catalytic activity">
    <reaction evidence="7 8">
        <text>UDP-N-acetyl-alpha-D-muramoyl-L-alanine + D-glutamate + ATP = UDP-N-acetyl-alpha-D-muramoyl-L-alanyl-D-glutamate + ADP + phosphate + H(+)</text>
        <dbReference type="Rhea" id="RHEA:16429"/>
        <dbReference type="ChEBI" id="CHEBI:15378"/>
        <dbReference type="ChEBI" id="CHEBI:29986"/>
        <dbReference type="ChEBI" id="CHEBI:30616"/>
        <dbReference type="ChEBI" id="CHEBI:43474"/>
        <dbReference type="ChEBI" id="CHEBI:83898"/>
        <dbReference type="ChEBI" id="CHEBI:83900"/>
        <dbReference type="ChEBI" id="CHEBI:456216"/>
        <dbReference type="EC" id="6.3.2.9"/>
    </reaction>
</comment>
<dbReference type="SUPFAM" id="SSF53623">
    <property type="entry name" value="MurD-like peptide ligases, catalytic domain"/>
    <property type="match status" value="1"/>
</dbReference>
<evidence type="ECO:0000313" key="11">
    <source>
        <dbReference type="EMBL" id="EEO30624.1"/>
    </source>
</evidence>
<dbReference type="OrthoDB" id="9809796at2"/>
<dbReference type="Pfam" id="PF21799">
    <property type="entry name" value="MurD-like_N"/>
    <property type="match status" value="1"/>
</dbReference>
<keyword evidence="6 7" id="KW-0067">ATP-binding</keyword>
<dbReference type="EMBL" id="GG658170">
    <property type="protein sequence ID" value="EEO30624.1"/>
    <property type="molecule type" value="Genomic_DNA"/>
</dbReference>
<protein>
    <recommendedName>
        <fullName evidence="7 8">UDP-N-acetylmuramoylalanine--D-glutamate ligase</fullName>
        <ecNumber evidence="7 8">6.3.2.9</ecNumber>
    </recommendedName>
    <alternativeName>
        <fullName evidence="7">D-glutamic acid-adding enzyme</fullName>
    </alternativeName>
    <alternativeName>
        <fullName evidence="7">UDP-N-acetylmuramoyl-L-alanyl-D-glutamate synthetase</fullName>
    </alternativeName>
</protein>
<evidence type="ECO:0000256" key="2">
    <source>
        <dbReference type="ARBA" id="ARBA00004752"/>
    </source>
</evidence>
<dbReference type="AlphaFoldDB" id="C3XBP8"/>
<dbReference type="GO" id="GO:0005737">
    <property type="term" value="C:cytoplasm"/>
    <property type="evidence" value="ECO:0007669"/>
    <property type="project" value="UniProtKB-SubCell"/>
</dbReference>
<evidence type="ECO:0000259" key="10">
    <source>
        <dbReference type="Pfam" id="PF08245"/>
    </source>
</evidence>
<dbReference type="Pfam" id="PF02875">
    <property type="entry name" value="Mur_ligase_C"/>
    <property type="match status" value="1"/>
</dbReference>
<name>C3XBP8_OXAFO</name>
<dbReference type="GO" id="GO:0009252">
    <property type="term" value="P:peptidoglycan biosynthetic process"/>
    <property type="evidence" value="ECO:0007669"/>
    <property type="project" value="UniProtKB-UniRule"/>
</dbReference>
<keyword evidence="5 7" id="KW-0547">Nucleotide-binding</keyword>
<feature type="binding site" evidence="7">
    <location>
        <begin position="126"/>
        <end position="132"/>
    </location>
    <ligand>
        <name>ATP</name>
        <dbReference type="ChEBI" id="CHEBI:30616"/>
    </ligand>
</feature>
<evidence type="ECO:0000256" key="6">
    <source>
        <dbReference type="ARBA" id="ARBA00022840"/>
    </source>
</evidence>
<keyword evidence="3 7" id="KW-0963">Cytoplasm</keyword>
<dbReference type="GO" id="GO:0008764">
    <property type="term" value="F:UDP-N-acetylmuramoylalanine-D-glutamate ligase activity"/>
    <property type="evidence" value="ECO:0007669"/>
    <property type="project" value="UniProtKB-UniRule"/>
</dbReference>
<comment type="pathway">
    <text evidence="2 7 8">Cell wall biogenesis; peptidoglycan biosynthesis.</text>
</comment>
<comment type="subcellular location">
    <subcellularLocation>
        <location evidence="1 7 8">Cytoplasm</location>
    </subcellularLocation>
</comment>
<dbReference type="GO" id="GO:0005524">
    <property type="term" value="F:ATP binding"/>
    <property type="evidence" value="ECO:0007669"/>
    <property type="project" value="UniProtKB-UniRule"/>
</dbReference>
<comment type="function">
    <text evidence="7 8">Cell wall formation. Catalyzes the addition of glutamate to the nucleotide precursor UDP-N-acetylmuramoyl-L-alanine (UMA).</text>
</comment>
<dbReference type="SUPFAM" id="SSF53244">
    <property type="entry name" value="MurD-like peptide ligases, peptide-binding domain"/>
    <property type="match status" value="1"/>
</dbReference>
<dbReference type="GO" id="GO:0051301">
    <property type="term" value="P:cell division"/>
    <property type="evidence" value="ECO:0007669"/>
    <property type="project" value="UniProtKB-KW"/>
</dbReference>
<dbReference type="SUPFAM" id="SSF51984">
    <property type="entry name" value="MurCD N-terminal domain"/>
    <property type="match status" value="1"/>
</dbReference>
<dbReference type="Gene3D" id="3.40.50.720">
    <property type="entry name" value="NAD(P)-binding Rossmann-like Domain"/>
    <property type="match status" value="1"/>
</dbReference>
<evidence type="ECO:0000256" key="8">
    <source>
        <dbReference type="RuleBase" id="RU003664"/>
    </source>
</evidence>
<dbReference type="InterPro" id="IPR004101">
    <property type="entry name" value="Mur_ligase_C"/>
</dbReference>
<keyword evidence="7 8" id="KW-0133">Cell shape</keyword>
<evidence type="ECO:0000256" key="1">
    <source>
        <dbReference type="ARBA" id="ARBA00004496"/>
    </source>
</evidence>
<keyword evidence="7 8" id="KW-0573">Peptidoglycan synthesis</keyword>
<dbReference type="Gene3D" id="3.40.1190.10">
    <property type="entry name" value="Mur-like, catalytic domain"/>
    <property type="match status" value="1"/>
</dbReference>
<dbReference type="GO" id="GO:0008360">
    <property type="term" value="P:regulation of cell shape"/>
    <property type="evidence" value="ECO:0007669"/>
    <property type="project" value="UniProtKB-KW"/>
</dbReference>
<accession>C3XBP8</accession>
<evidence type="ECO:0000256" key="4">
    <source>
        <dbReference type="ARBA" id="ARBA00022598"/>
    </source>
</evidence>
<dbReference type="eggNOG" id="COG0771">
    <property type="taxonomic scope" value="Bacteria"/>
</dbReference>
<dbReference type="InterPro" id="IPR036615">
    <property type="entry name" value="Mur_ligase_C_dom_sf"/>
</dbReference>
<feature type="domain" description="Mur ligase central" evidence="10">
    <location>
        <begin position="124"/>
        <end position="323"/>
    </location>
</feature>
<evidence type="ECO:0000256" key="5">
    <source>
        <dbReference type="ARBA" id="ARBA00022741"/>
    </source>
</evidence>
<evidence type="ECO:0000256" key="3">
    <source>
        <dbReference type="ARBA" id="ARBA00022490"/>
    </source>
</evidence>
<dbReference type="Gene3D" id="3.90.190.20">
    <property type="entry name" value="Mur ligase, C-terminal domain"/>
    <property type="match status" value="1"/>
</dbReference>
<dbReference type="GeneID" id="77134349"/>
<keyword evidence="12" id="KW-1185">Reference proteome</keyword>
<dbReference type="InterPro" id="IPR005762">
    <property type="entry name" value="MurD"/>
</dbReference>
<gene>
    <name evidence="7 11" type="primary">murD</name>
    <name evidence="11" type="ORF">OFBG_01652</name>
</gene>
<evidence type="ECO:0000313" key="12">
    <source>
        <dbReference type="Proteomes" id="UP000005089"/>
    </source>
</evidence>
<dbReference type="InterPro" id="IPR036565">
    <property type="entry name" value="Mur-like_cat_sf"/>
</dbReference>
<dbReference type="Proteomes" id="UP000005089">
    <property type="component" value="Unassembled WGS sequence"/>
</dbReference>
<dbReference type="PANTHER" id="PTHR43692:SF1">
    <property type="entry name" value="UDP-N-ACETYLMURAMOYLALANINE--D-GLUTAMATE LIGASE"/>
    <property type="match status" value="1"/>
</dbReference>
<dbReference type="NCBIfam" id="TIGR01087">
    <property type="entry name" value="murD"/>
    <property type="match status" value="1"/>
</dbReference>
<reference evidence="11 12" key="1">
    <citation type="submission" date="2009-02" db="EMBL/GenBank/DDBJ databases">
        <title>The Genome Sequence of Oxalobacter formigenes OXCC13.</title>
        <authorList>
            <consortium name="The Broad Institute Genome Sequencing Platform"/>
            <person name="Ward D."/>
            <person name="Young S.K."/>
            <person name="Kodira C.D."/>
            <person name="Zeng Q."/>
            <person name="Koehrsen M."/>
            <person name="Alvarado L."/>
            <person name="Berlin A."/>
            <person name="Borenstein D."/>
            <person name="Chen Z."/>
            <person name="Engels R."/>
            <person name="Freedman E."/>
            <person name="Gellesch M."/>
            <person name="Goldberg J."/>
            <person name="Griggs A."/>
            <person name="Gujja S."/>
            <person name="Heiman D."/>
            <person name="Hepburn T."/>
            <person name="Howarth C."/>
            <person name="Jen D."/>
            <person name="Larson L."/>
            <person name="Lewis B."/>
            <person name="Mehta T."/>
            <person name="Park D."/>
            <person name="Pearson M."/>
            <person name="Roberts A."/>
            <person name="Saif S."/>
            <person name="Shea T."/>
            <person name="Shenoy N."/>
            <person name="Sisk P."/>
            <person name="Stolte C."/>
            <person name="Sykes S."/>
            <person name="Walk T."/>
            <person name="White J."/>
            <person name="Yandava C."/>
            <person name="Allison M.J."/>
            <person name="Lander E."/>
            <person name="Nusbaum C."/>
            <person name="Galagan J."/>
            <person name="Birren B."/>
        </authorList>
    </citation>
    <scope>NUCLEOTIDE SEQUENCE [LARGE SCALE GENOMIC DNA]</scope>
    <source>
        <strain evidence="11 12">OXCC13</strain>
    </source>
</reference>
<feature type="domain" description="Mur ligase C-terminal" evidence="9">
    <location>
        <begin position="346"/>
        <end position="463"/>
    </location>
</feature>
<keyword evidence="4 7" id="KW-0436">Ligase</keyword>
<dbReference type="InterPro" id="IPR013221">
    <property type="entry name" value="Mur_ligase_cen"/>
</dbReference>
<dbReference type="HAMAP" id="MF_00639">
    <property type="entry name" value="MurD"/>
    <property type="match status" value="1"/>
</dbReference>
<dbReference type="HOGENOM" id="CLU_032540_1_1_4"/>
<dbReference type="GO" id="GO:0071555">
    <property type="term" value="P:cell wall organization"/>
    <property type="evidence" value="ECO:0007669"/>
    <property type="project" value="UniProtKB-KW"/>
</dbReference>